<dbReference type="NCBIfam" id="TIGR00787">
    <property type="entry name" value="dctP"/>
    <property type="match status" value="1"/>
</dbReference>
<sequence>MKQSIKMFRLVFLFAFILVLVACGNSTESGSSTGSGSSTSSGDTKTDETVPVSGEDIPEMKFKLAHITPTDHMWHQAAEKFNEKLQELSGGKLSVEIYPASQLGTEADMVQQVEAGSLDFALITGAYLSARTPEMAAWFAPYAFETLKEADEASRTDVAREILGKLEGTGLKGLDYLFAGQRVIVTKDKEIKSASDLEGLKMRVTPSPPLQDFYKSAGAAPEGLPLPEVYSALQTGVIDGMDMDLDATITNKYSEVTKYVAVTNHMVWPSVIVTNEGMYEGLPENVSAIVDEALKEAIKFSVETRSAQEEEFKSELASQGMTVYELDKEVFKDQIEEFDAKYSGQSDLIKKFIETFRN</sequence>
<dbReference type="SUPFAM" id="SSF53850">
    <property type="entry name" value="Periplasmic binding protein-like II"/>
    <property type="match status" value="1"/>
</dbReference>
<dbReference type="AlphaFoldDB" id="A0A285UEH7"/>
<gene>
    <name evidence="4" type="ORF">SAMN05877842_107132</name>
</gene>
<dbReference type="Pfam" id="PF03480">
    <property type="entry name" value="DctP"/>
    <property type="match status" value="1"/>
</dbReference>
<dbReference type="GO" id="GO:0055085">
    <property type="term" value="P:transmembrane transport"/>
    <property type="evidence" value="ECO:0007669"/>
    <property type="project" value="InterPro"/>
</dbReference>
<feature type="compositionally biased region" description="Low complexity" evidence="2">
    <location>
        <begin position="27"/>
        <end position="43"/>
    </location>
</feature>
<dbReference type="InterPro" id="IPR038404">
    <property type="entry name" value="TRAP_DctP_sf"/>
</dbReference>
<feature type="chain" id="PRO_5039663709" evidence="3">
    <location>
        <begin position="23"/>
        <end position="358"/>
    </location>
</feature>
<proteinExistence type="predicted"/>
<dbReference type="RefSeq" id="WP_235864580.1">
    <property type="nucleotide sequence ID" value="NZ_OBQC01000007.1"/>
</dbReference>
<dbReference type="EMBL" id="OBQC01000007">
    <property type="protein sequence ID" value="SOC40209.1"/>
    <property type="molecule type" value="Genomic_DNA"/>
</dbReference>
<dbReference type="Proteomes" id="UP000219252">
    <property type="component" value="Unassembled WGS sequence"/>
</dbReference>
<keyword evidence="1 3" id="KW-0732">Signal</keyword>
<keyword evidence="5" id="KW-1185">Reference proteome</keyword>
<keyword evidence="4" id="KW-0675">Receptor</keyword>
<evidence type="ECO:0000313" key="4">
    <source>
        <dbReference type="EMBL" id="SOC40209.1"/>
    </source>
</evidence>
<dbReference type="NCBIfam" id="NF037995">
    <property type="entry name" value="TRAP_S1"/>
    <property type="match status" value="1"/>
</dbReference>
<reference evidence="5" key="1">
    <citation type="submission" date="2017-08" db="EMBL/GenBank/DDBJ databases">
        <authorList>
            <person name="Varghese N."/>
            <person name="Submissions S."/>
        </authorList>
    </citation>
    <scope>NUCLEOTIDE SEQUENCE [LARGE SCALE GENOMIC DNA]</scope>
    <source>
        <strain evidence="5">JC23</strain>
    </source>
</reference>
<evidence type="ECO:0000256" key="3">
    <source>
        <dbReference type="SAM" id="SignalP"/>
    </source>
</evidence>
<name>A0A285UEH7_9BACL</name>
<protein>
    <submittedName>
        <fullName evidence="4">Tripartite ATP-independent transporter DctP family solute receptor</fullName>
    </submittedName>
</protein>
<dbReference type="GO" id="GO:0030288">
    <property type="term" value="C:outer membrane-bounded periplasmic space"/>
    <property type="evidence" value="ECO:0007669"/>
    <property type="project" value="InterPro"/>
</dbReference>
<dbReference type="Gene3D" id="3.40.190.170">
    <property type="entry name" value="Bacterial extracellular solute-binding protein, family 7"/>
    <property type="match status" value="1"/>
</dbReference>
<dbReference type="CDD" id="cd13603">
    <property type="entry name" value="PBP2_TRAP_Siap_TeaA_like"/>
    <property type="match status" value="1"/>
</dbReference>
<dbReference type="InterPro" id="IPR004682">
    <property type="entry name" value="TRAP_DctP"/>
</dbReference>
<dbReference type="PIRSF" id="PIRSF006470">
    <property type="entry name" value="DctB"/>
    <property type="match status" value="1"/>
</dbReference>
<dbReference type="PROSITE" id="PS51257">
    <property type="entry name" value="PROKAR_LIPOPROTEIN"/>
    <property type="match status" value="1"/>
</dbReference>
<dbReference type="InterPro" id="IPR018389">
    <property type="entry name" value="DctP_fam"/>
</dbReference>
<feature type="region of interest" description="Disordered" evidence="2">
    <location>
        <begin position="27"/>
        <end position="53"/>
    </location>
</feature>
<organism evidence="4 5">
    <name type="scientific">Ureibacillus acetophenoni</name>
    <dbReference type="NCBI Taxonomy" id="614649"/>
    <lineage>
        <taxon>Bacteria</taxon>
        <taxon>Bacillati</taxon>
        <taxon>Bacillota</taxon>
        <taxon>Bacilli</taxon>
        <taxon>Bacillales</taxon>
        <taxon>Caryophanaceae</taxon>
        <taxon>Ureibacillus</taxon>
    </lineage>
</organism>
<dbReference type="GO" id="GO:0030246">
    <property type="term" value="F:carbohydrate binding"/>
    <property type="evidence" value="ECO:0007669"/>
    <property type="project" value="TreeGrafter"/>
</dbReference>
<dbReference type="PANTHER" id="PTHR33376:SF2">
    <property type="entry name" value="DICARBOXYLATE-BINDING PERIPLASMIC PROTEIN"/>
    <property type="match status" value="1"/>
</dbReference>
<feature type="signal peptide" evidence="3">
    <location>
        <begin position="1"/>
        <end position="22"/>
    </location>
</feature>
<evidence type="ECO:0000256" key="1">
    <source>
        <dbReference type="ARBA" id="ARBA00022729"/>
    </source>
</evidence>
<accession>A0A285UEH7</accession>
<evidence type="ECO:0000313" key="5">
    <source>
        <dbReference type="Proteomes" id="UP000219252"/>
    </source>
</evidence>
<evidence type="ECO:0000256" key="2">
    <source>
        <dbReference type="SAM" id="MobiDB-lite"/>
    </source>
</evidence>
<dbReference type="PANTHER" id="PTHR33376">
    <property type="match status" value="1"/>
</dbReference>